<reference evidence="1 2" key="1">
    <citation type="submission" date="2022-11" db="EMBL/GenBank/DDBJ databases">
        <title>Minimal conservation of predation-associated metabolite biosynthetic gene clusters underscores biosynthetic potential of Myxococcota including descriptions for ten novel species: Archangium lansinium sp. nov., Myxococcus landrumus sp. nov., Nannocystis bai.</title>
        <authorList>
            <person name="Ahearne A."/>
            <person name="Stevens C."/>
            <person name="Dowd S."/>
        </authorList>
    </citation>
    <scope>NUCLEOTIDE SEQUENCE [LARGE SCALE GENOMIC DNA]</scope>
    <source>
        <strain evidence="1 2">BB15-2</strain>
    </source>
</reference>
<keyword evidence="2" id="KW-1185">Reference proteome</keyword>
<comment type="caution">
    <text evidence="1">The sequence shown here is derived from an EMBL/GenBank/DDBJ whole genome shotgun (WGS) entry which is preliminary data.</text>
</comment>
<name>A0ABT5DV29_9BACT</name>
<proteinExistence type="predicted"/>
<dbReference type="Proteomes" id="UP001221686">
    <property type="component" value="Unassembled WGS sequence"/>
</dbReference>
<protein>
    <recommendedName>
        <fullName evidence="3">SMI1/KNR4 family protein</fullName>
    </recommendedName>
</protein>
<evidence type="ECO:0000313" key="1">
    <source>
        <dbReference type="EMBL" id="MDC0716282.1"/>
    </source>
</evidence>
<accession>A0ABT5DV29</accession>
<organism evidence="1 2">
    <name type="scientific">Nannocystis bainbridge</name>
    <dbReference type="NCBI Taxonomy" id="2995303"/>
    <lineage>
        <taxon>Bacteria</taxon>
        <taxon>Pseudomonadati</taxon>
        <taxon>Myxococcota</taxon>
        <taxon>Polyangia</taxon>
        <taxon>Nannocystales</taxon>
        <taxon>Nannocystaceae</taxon>
        <taxon>Nannocystis</taxon>
    </lineage>
</organism>
<sequence length="142" mass="15731">MLPPPPLLQVLLDAGRWPRTREEVLSQQRAPWAKLARIQALAPEEDGLCLARPPFTTVRAAMSKYPSFWRDPMADPDGIDPDLALIVGDFGPGSDAPIVLDYRFDAVQPQVLRLRWSRSEGNRWIVAAPVFAAFVAALGLTE</sequence>
<dbReference type="EMBL" id="JAQNDL010000001">
    <property type="protein sequence ID" value="MDC0716282.1"/>
    <property type="molecule type" value="Genomic_DNA"/>
</dbReference>
<gene>
    <name evidence="1" type="ORF">POL25_05230</name>
</gene>
<dbReference type="RefSeq" id="WP_272084727.1">
    <property type="nucleotide sequence ID" value="NZ_JAQNDL010000001.1"/>
</dbReference>
<evidence type="ECO:0000313" key="2">
    <source>
        <dbReference type="Proteomes" id="UP001221686"/>
    </source>
</evidence>
<evidence type="ECO:0008006" key="3">
    <source>
        <dbReference type="Google" id="ProtNLM"/>
    </source>
</evidence>